<proteinExistence type="predicted"/>
<gene>
    <name evidence="2" type="ORF">GSOID_T00015496001</name>
</gene>
<accession>E4XMU9</accession>
<evidence type="ECO:0000256" key="1">
    <source>
        <dbReference type="SAM" id="MobiDB-lite"/>
    </source>
</evidence>
<dbReference type="Proteomes" id="UP000001307">
    <property type="component" value="Unassembled WGS sequence"/>
</dbReference>
<dbReference type="Pfam" id="PF21240">
    <property type="entry name" value="Nup98_GLEBS"/>
    <property type="match status" value="1"/>
</dbReference>
<dbReference type="Gene3D" id="1.10.10.2360">
    <property type="match status" value="1"/>
</dbReference>
<protein>
    <submittedName>
        <fullName evidence="2">Uncharacterized protein</fullName>
    </submittedName>
</protein>
<dbReference type="EMBL" id="FN653079">
    <property type="protein sequence ID" value="CBY19842.1"/>
    <property type="molecule type" value="Genomic_DNA"/>
</dbReference>
<reference evidence="2" key="1">
    <citation type="journal article" date="2010" name="Science">
        <title>Plasticity of animal genome architecture unmasked by rapid evolution of a pelagic tunicate.</title>
        <authorList>
            <person name="Denoeud F."/>
            <person name="Henriet S."/>
            <person name="Mungpakdee S."/>
            <person name="Aury J.M."/>
            <person name="Da Silva C."/>
            <person name="Brinkmann H."/>
            <person name="Mikhaleva J."/>
            <person name="Olsen L.C."/>
            <person name="Jubin C."/>
            <person name="Canestro C."/>
            <person name="Bouquet J.M."/>
            <person name="Danks G."/>
            <person name="Poulain J."/>
            <person name="Campsteijn C."/>
            <person name="Adamski M."/>
            <person name="Cross I."/>
            <person name="Yadetie F."/>
            <person name="Muffato M."/>
            <person name="Louis A."/>
            <person name="Butcher S."/>
            <person name="Tsagkogeorga G."/>
            <person name="Konrad A."/>
            <person name="Singh S."/>
            <person name="Jensen M.F."/>
            <person name="Cong E.H."/>
            <person name="Eikeseth-Otteraa H."/>
            <person name="Noel B."/>
            <person name="Anthouard V."/>
            <person name="Porcel B.M."/>
            <person name="Kachouri-Lafond R."/>
            <person name="Nishino A."/>
            <person name="Ugolini M."/>
            <person name="Chourrout P."/>
            <person name="Nishida H."/>
            <person name="Aasland R."/>
            <person name="Huzurbazar S."/>
            <person name="Westhof E."/>
            <person name="Delsuc F."/>
            <person name="Lehrach H."/>
            <person name="Reinhardt R."/>
            <person name="Weissenbach J."/>
            <person name="Roy S.W."/>
            <person name="Artiguenave F."/>
            <person name="Postlethwait J.H."/>
            <person name="Manak J.R."/>
            <person name="Thompson E.M."/>
            <person name="Jaillon O."/>
            <person name="Du Pasquier L."/>
            <person name="Boudinot P."/>
            <person name="Liberles D.A."/>
            <person name="Volff J.N."/>
            <person name="Philippe H."/>
            <person name="Lenhard B."/>
            <person name="Roest Crollius H."/>
            <person name="Wincker P."/>
            <person name="Chourrout D."/>
        </authorList>
    </citation>
    <scope>NUCLEOTIDE SEQUENCE [LARGE SCALE GENOMIC DNA]</scope>
</reference>
<evidence type="ECO:0000313" key="3">
    <source>
        <dbReference type="Proteomes" id="UP000001307"/>
    </source>
</evidence>
<dbReference type="AlphaFoldDB" id="E4XMU9"/>
<sequence>MKRTSTPSILGFPQLQFNESVISDIANDDHYSFTAFSQNGSDWSILSLSGKSTASKKMHKSAKGLKKKITKKLRINKLKETMRNKLSKTAITEIMVPPNTAAIDANVSSRIRSAKELDSFEAYDIVVWEESLEEKTKFRIGNPFKRQKKSTEKLRHLKKNDGTLEIWRCEICTIEGKGFVLNSHTEHWVDNDSTFKCPASECAAVNQTFRDFFQSSCCEDNKRRKKDFAPLLANQNEEAEEGQLLNDIAAIELGGDSNGTAQKFRTRIVPMFSRDLTKWRWYDIKLNCYTAMYHAENKSLEELRIEDYISNRKVAEQLAIEKTNQGAVQNNNHPPLTTTKAESLKSG</sequence>
<evidence type="ECO:0000313" key="2">
    <source>
        <dbReference type="EMBL" id="CBY19842.1"/>
    </source>
</evidence>
<dbReference type="OrthoDB" id="5865002at2759"/>
<name>E4XMU9_OIKDI</name>
<organism evidence="2">
    <name type="scientific">Oikopleura dioica</name>
    <name type="common">Tunicate</name>
    <dbReference type="NCBI Taxonomy" id="34765"/>
    <lineage>
        <taxon>Eukaryota</taxon>
        <taxon>Metazoa</taxon>
        <taxon>Chordata</taxon>
        <taxon>Tunicata</taxon>
        <taxon>Appendicularia</taxon>
        <taxon>Copelata</taxon>
        <taxon>Oikopleuridae</taxon>
        <taxon>Oikopleura</taxon>
    </lineage>
</organism>
<keyword evidence="3" id="KW-1185">Reference proteome</keyword>
<dbReference type="InParanoid" id="E4XMU9"/>
<feature type="region of interest" description="Disordered" evidence="1">
    <location>
        <begin position="325"/>
        <end position="347"/>
    </location>
</feature>